<organism evidence="2 3">
    <name type="scientific">Friedmanniomyces endolithicus</name>
    <dbReference type="NCBI Taxonomy" id="329885"/>
    <lineage>
        <taxon>Eukaryota</taxon>
        <taxon>Fungi</taxon>
        <taxon>Dikarya</taxon>
        <taxon>Ascomycota</taxon>
        <taxon>Pezizomycotina</taxon>
        <taxon>Dothideomycetes</taxon>
        <taxon>Dothideomycetidae</taxon>
        <taxon>Mycosphaerellales</taxon>
        <taxon>Teratosphaeriaceae</taxon>
        <taxon>Friedmanniomyces</taxon>
    </lineage>
</organism>
<reference evidence="2 3" key="1">
    <citation type="submission" date="2017-03" db="EMBL/GenBank/DDBJ databases">
        <title>Genomes of endolithic fungi from Antarctica.</title>
        <authorList>
            <person name="Coleine C."/>
            <person name="Masonjones S."/>
            <person name="Stajich J.E."/>
        </authorList>
    </citation>
    <scope>NUCLEOTIDE SEQUENCE [LARGE SCALE GENOMIC DNA]</scope>
    <source>
        <strain evidence="2 3">CCFEE 5311</strain>
    </source>
</reference>
<accession>A0A4U0V6S4</accession>
<feature type="compositionally biased region" description="Basic and acidic residues" evidence="1">
    <location>
        <begin position="59"/>
        <end position="68"/>
    </location>
</feature>
<sequence length="183" mass="20054">MENKDKKVVSAVNADVGELETKMKKKLVIAAVVTVDRDAFEHKITEAFSTPAAKTRKPGPPEDAKHTADAVNTKSTSASIIDDLFWTPDYINLALHPVYMKQKHSSKPKEAYRLVEVVSSFIADSAEATPISCRNCGTIGLHTTEDHEFATSLTNIRNSVPKSSTRTIATLRGKAIKPFTRTV</sequence>
<evidence type="ECO:0000313" key="3">
    <source>
        <dbReference type="Proteomes" id="UP000310066"/>
    </source>
</evidence>
<gene>
    <name evidence="2" type="ORF">B0A54_05233</name>
</gene>
<evidence type="ECO:0000313" key="2">
    <source>
        <dbReference type="EMBL" id="TKA44488.1"/>
    </source>
</evidence>
<protein>
    <submittedName>
        <fullName evidence="2">Uncharacterized protein</fullName>
    </submittedName>
</protein>
<evidence type="ECO:0000256" key="1">
    <source>
        <dbReference type="SAM" id="MobiDB-lite"/>
    </source>
</evidence>
<name>A0A4U0V6S4_9PEZI</name>
<dbReference type="Proteomes" id="UP000310066">
    <property type="component" value="Unassembled WGS sequence"/>
</dbReference>
<feature type="region of interest" description="Disordered" evidence="1">
    <location>
        <begin position="51"/>
        <end position="72"/>
    </location>
</feature>
<proteinExistence type="predicted"/>
<comment type="caution">
    <text evidence="2">The sequence shown here is derived from an EMBL/GenBank/DDBJ whole genome shotgun (WGS) entry which is preliminary data.</text>
</comment>
<dbReference type="EMBL" id="NAJP01000015">
    <property type="protein sequence ID" value="TKA44488.1"/>
    <property type="molecule type" value="Genomic_DNA"/>
</dbReference>
<dbReference type="AlphaFoldDB" id="A0A4U0V6S4"/>